<keyword evidence="2" id="KW-0456">Lyase</keyword>
<dbReference type="Gene3D" id="3.40.50.970">
    <property type="match status" value="1"/>
</dbReference>
<evidence type="ECO:0000313" key="4">
    <source>
        <dbReference type="EMBL" id="GGE51701.1"/>
    </source>
</evidence>
<dbReference type="PANTHER" id="PTHR42818:SF1">
    <property type="entry name" value="SULFOPYRUVATE DECARBOXYLASE"/>
    <property type="match status" value="1"/>
</dbReference>
<protein>
    <submittedName>
        <fullName evidence="4">Aldehyde dehydrogenase</fullName>
    </submittedName>
</protein>
<evidence type="ECO:0000256" key="1">
    <source>
        <dbReference type="ARBA" id="ARBA00022793"/>
    </source>
</evidence>
<evidence type="ECO:0000256" key="2">
    <source>
        <dbReference type="ARBA" id="ARBA00023239"/>
    </source>
</evidence>
<dbReference type="SUPFAM" id="SSF52518">
    <property type="entry name" value="Thiamin diphosphate-binding fold (THDP-binding)"/>
    <property type="match status" value="1"/>
</dbReference>
<reference evidence="4" key="2">
    <citation type="submission" date="2020-09" db="EMBL/GenBank/DDBJ databases">
        <authorList>
            <person name="Sun Q."/>
            <person name="Sedlacek I."/>
        </authorList>
    </citation>
    <scope>NUCLEOTIDE SEQUENCE</scope>
    <source>
        <strain evidence="4">CCM 7684</strain>
    </source>
</reference>
<evidence type="ECO:0000313" key="5">
    <source>
        <dbReference type="Proteomes" id="UP000602745"/>
    </source>
</evidence>
<reference evidence="4" key="1">
    <citation type="journal article" date="2014" name="Int. J. Syst. Evol. Microbiol.">
        <title>Complete genome sequence of Corynebacterium casei LMG S-19264T (=DSM 44701T), isolated from a smear-ripened cheese.</title>
        <authorList>
            <consortium name="US DOE Joint Genome Institute (JGI-PGF)"/>
            <person name="Walter F."/>
            <person name="Albersmeier A."/>
            <person name="Kalinowski J."/>
            <person name="Ruckert C."/>
        </authorList>
    </citation>
    <scope>NUCLEOTIDE SEQUENCE</scope>
    <source>
        <strain evidence="4">CCM 7684</strain>
    </source>
</reference>
<organism evidence="4 5">
    <name type="scientific">Agaricicola taiwanensis</name>
    <dbReference type="NCBI Taxonomy" id="591372"/>
    <lineage>
        <taxon>Bacteria</taxon>
        <taxon>Pseudomonadati</taxon>
        <taxon>Pseudomonadota</taxon>
        <taxon>Alphaproteobacteria</taxon>
        <taxon>Rhodobacterales</taxon>
        <taxon>Paracoccaceae</taxon>
        <taxon>Agaricicola</taxon>
    </lineage>
</organism>
<name>A0A8J3DXJ6_9RHOB</name>
<evidence type="ECO:0000259" key="3">
    <source>
        <dbReference type="Pfam" id="PF02775"/>
    </source>
</evidence>
<dbReference type="GO" id="GO:0016831">
    <property type="term" value="F:carboxy-lyase activity"/>
    <property type="evidence" value="ECO:0007669"/>
    <property type="project" value="UniProtKB-KW"/>
</dbReference>
<keyword evidence="5" id="KW-1185">Reference proteome</keyword>
<dbReference type="GO" id="GO:0044281">
    <property type="term" value="P:small molecule metabolic process"/>
    <property type="evidence" value="ECO:0007669"/>
    <property type="project" value="UniProtKB-ARBA"/>
</dbReference>
<dbReference type="RefSeq" id="WP_188410725.1">
    <property type="nucleotide sequence ID" value="NZ_BMCP01000005.1"/>
</dbReference>
<dbReference type="EMBL" id="BMCP01000005">
    <property type="protein sequence ID" value="GGE51701.1"/>
    <property type="molecule type" value="Genomic_DNA"/>
</dbReference>
<gene>
    <name evidence="4" type="ORF">GCM10007276_30920</name>
</gene>
<sequence>MTTETRKGSLDRRHVMATIQAKRGDALMVTGLGSTTYDAGTADHLNTFCLWGGMGAAAMTGLGLALAQPDRRVLVMTGDGEMLMGMGAFATIGAQQPKNLAIAVIDNEHYSETGMQPTHTQRGVCLASVARGCSFAAAETVYSEEELDAVLPTLFGGSGPVLAVIKVNTQRYPMSIRLRDGARLKDRFRENLLGADVAYD</sequence>
<dbReference type="InterPro" id="IPR011766">
    <property type="entry name" value="TPP_enzyme_TPP-bd"/>
</dbReference>
<dbReference type="InterPro" id="IPR029061">
    <property type="entry name" value="THDP-binding"/>
</dbReference>
<feature type="domain" description="Thiamine pyrophosphate enzyme TPP-binding" evidence="3">
    <location>
        <begin position="46"/>
        <end position="162"/>
    </location>
</feature>
<dbReference type="InterPro" id="IPR051818">
    <property type="entry name" value="TPP_dependent_decarboxylase"/>
</dbReference>
<dbReference type="Pfam" id="PF02775">
    <property type="entry name" value="TPP_enzyme_C"/>
    <property type="match status" value="1"/>
</dbReference>
<dbReference type="GO" id="GO:0030976">
    <property type="term" value="F:thiamine pyrophosphate binding"/>
    <property type="evidence" value="ECO:0007669"/>
    <property type="project" value="InterPro"/>
</dbReference>
<dbReference type="Proteomes" id="UP000602745">
    <property type="component" value="Unassembled WGS sequence"/>
</dbReference>
<proteinExistence type="predicted"/>
<dbReference type="AlphaFoldDB" id="A0A8J3DXJ6"/>
<accession>A0A8J3DXJ6</accession>
<dbReference type="PANTHER" id="PTHR42818">
    <property type="entry name" value="SULFOPYRUVATE DECARBOXYLASE SUBUNIT ALPHA"/>
    <property type="match status" value="1"/>
</dbReference>
<comment type="caution">
    <text evidence="4">The sequence shown here is derived from an EMBL/GenBank/DDBJ whole genome shotgun (WGS) entry which is preliminary data.</text>
</comment>
<keyword evidence="1" id="KW-0210">Decarboxylase</keyword>